<dbReference type="SUPFAM" id="SSF55781">
    <property type="entry name" value="GAF domain-like"/>
    <property type="match status" value="1"/>
</dbReference>
<dbReference type="CDD" id="cd19410">
    <property type="entry name" value="HK9-like_sensor"/>
    <property type="match status" value="1"/>
</dbReference>
<name>A0A089LSU6_9BACL</name>
<dbReference type="InterPro" id="IPR003018">
    <property type="entry name" value="GAF"/>
</dbReference>
<dbReference type="AlphaFoldDB" id="A0A089LSU6"/>
<dbReference type="PROSITE" id="PS50885">
    <property type="entry name" value="HAMP"/>
    <property type="match status" value="1"/>
</dbReference>
<dbReference type="InterPro" id="IPR036890">
    <property type="entry name" value="HATPase_C_sf"/>
</dbReference>
<keyword evidence="9" id="KW-0418">Kinase</keyword>
<evidence type="ECO:0000256" key="13">
    <source>
        <dbReference type="ARBA" id="ARBA00074306"/>
    </source>
</evidence>
<feature type="modified residue" description="4-aspartylphosphate" evidence="14">
    <location>
        <position position="827"/>
    </location>
</feature>
<dbReference type="SMART" id="SM00065">
    <property type="entry name" value="GAF"/>
    <property type="match status" value="1"/>
</dbReference>
<dbReference type="SUPFAM" id="SSF55874">
    <property type="entry name" value="ATPase domain of HSP90 chaperone/DNA topoisomerase II/histidine kinase"/>
    <property type="match status" value="1"/>
</dbReference>
<dbReference type="SUPFAM" id="SSF52172">
    <property type="entry name" value="CheY-like"/>
    <property type="match status" value="1"/>
</dbReference>
<dbReference type="PROSITE" id="PS50109">
    <property type="entry name" value="HIS_KIN"/>
    <property type="match status" value="1"/>
</dbReference>
<dbReference type="GO" id="GO:0005886">
    <property type="term" value="C:plasma membrane"/>
    <property type="evidence" value="ECO:0007669"/>
    <property type="project" value="UniProtKB-SubCell"/>
</dbReference>
<dbReference type="PROSITE" id="PS50110">
    <property type="entry name" value="RESPONSE_REGULATORY"/>
    <property type="match status" value="1"/>
</dbReference>
<evidence type="ECO:0000313" key="22">
    <source>
        <dbReference type="Proteomes" id="UP000029507"/>
    </source>
</evidence>
<dbReference type="PANTHER" id="PTHR45339:SF1">
    <property type="entry name" value="HYBRID SIGNAL TRANSDUCTION HISTIDINE KINASE J"/>
    <property type="match status" value="1"/>
</dbReference>
<evidence type="ECO:0000256" key="4">
    <source>
        <dbReference type="ARBA" id="ARBA00012438"/>
    </source>
</evidence>
<dbReference type="SMART" id="SM00387">
    <property type="entry name" value="HATPase_c"/>
    <property type="match status" value="1"/>
</dbReference>
<dbReference type="Pfam" id="PF13185">
    <property type="entry name" value="GAF_2"/>
    <property type="match status" value="1"/>
</dbReference>
<dbReference type="OrthoDB" id="9790669at2"/>
<feature type="domain" description="HAMP" evidence="20">
    <location>
        <begin position="209"/>
        <end position="262"/>
    </location>
</feature>
<evidence type="ECO:0000256" key="6">
    <source>
        <dbReference type="ARBA" id="ARBA00022553"/>
    </source>
</evidence>
<gene>
    <name evidence="21" type="ORF">PSTEL_13470</name>
</gene>
<evidence type="ECO:0000259" key="20">
    <source>
        <dbReference type="PROSITE" id="PS50885"/>
    </source>
</evidence>
<dbReference type="GO" id="GO:0000155">
    <property type="term" value="F:phosphorelay sensor kinase activity"/>
    <property type="evidence" value="ECO:0007669"/>
    <property type="project" value="InterPro"/>
</dbReference>
<dbReference type="RefSeq" id="WP_038695850.1">
    <property type="nucleotide sequence ID" value="NZ_CP009286.1"/>
</dbReference>
<dbReference type="CDD" id="cd16922">
    <property type="entry name" value="HATPase_EvgS-ArcB-TorS-like"/>
    <property type="match status" value="1"/>
</dbReference>
<dbReference type="Proteomes" id="UP000029507">
    <property type="component" value="Chromosome"/>
</dbReference>
<feature type="compositionally biased region" description="Basic and acidic residues" evidence="16">
    <location>
        <begin position="748"/>
        <end position="757"/>
    </location>
</feature>
<organism evidence="21 22">
    <name type="scientific">Paenibacillus stellifer</name>
    <dbReference type="NCBI Taxonomy" id="169760"/>
    <lineage>
        <taxon>Bacteria</taxon>
        <taxon>Bacillati</taxon>
        <taxon>Bacillota</taxon>
        <taxon>Bacilli</taxon>
        <taxon>Bacillales</taxon>
        <taxon>Paenibacillaceae</taxon>
        <taxon>Paenibacillus</taxon>
    </lineage>
</organism>
<feature type="transmembrane region" description="Helical" evidence="17">
    <location>
        <begin position="190"/>
        <end position="212"/>
    </location>
</feature>
<protein>
    <recommendedName>
        <fullName evidence="13">Circadian input-output histidine kinase CikA</fullName>
        <ecNumber evidence="4">2.7.13.3</ecNumber>
    </recommendedName>
</protein>
<dbReference type="EMBL" id="CP009286">
    <property type="protein sequence ID" value="AIQ63947.1"/>
    <property type="molecule type" value="Genomic_DNA"/>
</dbReference>
<evidence type="ECO:0000259" key="18">
    <source>
        <dbReference type="PROSITE" id="PS50109"/>
    </source>
</evidence>
<evidence type="ECO:0000256" key="8">
    <source>
        <dbReference type="ARBA" id="ARBA00022741"/>
    </source>
</evidence>
<feature type="transmembrane region" description="Helical" evidence="17">
    <location>
        <begin position="12"/>
        <end position="29"/>
    </location>
</feature>
<dbReference type="SMART" id="SM00448">
    <property type="entry name" value="REC"/>
    <property type="match status" value="1"/>
</dbReference>
<evidence type="ECO:0000259" key="19">
    <source>
        <dbReference type="PROSITE" id="PS50110"/>
    </source>
</evidence>
<reference evidence="21 22" key="1">
    <citation type="submission" date="2014-08" db="EMBL/GenBank/DDBJ databases">
        <title>Comparative genomics of the Paenibacillus odorifer group.</title>
        <authorList>
            <person name="den Bakker H.C."/>
            <person name="Tsai Y.-C."/>
            <person name="Martin N."/>
            <person name="Korlach J."/>
            <person name="Wiedmann M."/>
        </authorList>
    </citation>
    <scope>NUCLEOTIDE SEQUENCE [LARGE SCALE GENOMIC DNA]</scope>
    <source>
        <strain evidence="21 22">DSM 14472</strain>
    </source>
</reference>
<feature type="compositionally biased region" description="Basic and acidic residues" evidence="16">
    <location>
        <begin position="726"/>
        <end position="741"/>
    </location>
</feature>
<dbReference type="InterPro" id="IPR001789">
    <property type="entry name" value="Sig_transdc_resp-reg_receiver"/>
</dbReference>
<feature type="domain" description="Response regulatory" evidence="19">
    <location>
        <begin position="777"/>
        <end position="894"/>
    </location>
</feature>
<evidence type="ECO:0000256" key="2">
    <source>
        <dbReference type="ARBA" id="ARBA00004651"/>
    </source>
</evidence>
<evidence type="ECO:0000256" key="10">
    <source>
        <dbReference type="ARBA" id="ARBA00022840"/>
    </source>
</evidence>
<evidence type="ECO:0000256" key="9">
    <source>
        <dbReference type="ARBA" id="ARBA00022777"/>
    </source>
</evidence>
<dbReference type="PRINTS" id="PR00344">
    <property type="entry name" value="BCTRLSENSOR"/>
</dbReference>
<keyword evidence="6 14" id="KW-0597">Phosphoprotein</keyword>
<keyword evidence="8" id="KW-0547">Nucleotide-binding</keyword>
<dbReference type="Gene3D" id="3.30.450.40">
    <property type="match status" value="1"/>
</dbReference>
<evidence type="ECO:0000256" key="12">
    <source>
        <dbReference type="ARBA" id="ARBA00023136"/>
    </source>
</evidence>
<dbReference type="InterPro" id="IPR029016">
    <property type="entry name" value="GAF-like_dom_sf"/>
</dbReference>
<proteinExistence type="inferred from homology"/>
<sequence>MLWNLKIRGKIAVGYFMIVLLLGLFLLIVQGRIKELEKETELLSGHDMHVNELIDKIEKNVLDMETGQRGFALTGNESYLVPYNEGNEDWQENFADLKGMITDATQLENLENIRDNIKLWIEEAGQPVVQNKQQGHDDEVASYFQADTGKAIVDQIRSQSDRFREIEAGKTAERVVELKDRNQELFLTMYVLWTLVALASIIASTMISGGIVRAMKDVIAMIQGISEGRSLKTRLNVSTKDEINDLVETTNRLLDKVEKEQIASERITGMSLKLQEKTDIYSLCDTFLYRLATMLEFQFGAIYVARENEDELTKISAYAGGEGRNGVGRERIKWGEGLVGQCAQDQHLIHLSDLPDYYIPIQSGLGVTPPRQLIIAPVLFEGRTVAVIETASLTQWPTADLELLRKLVELFGVSVNSVTTRSKIQQLYNEAQIMNEELQTQSEELLAQTHELINLNGKLENQKRVAENTAAELETTNFELERSSKYKSEFLANMSHELRTPLNSMLLLSQLLTENPSGNLTEEQRSFASVIHSSGSDLLAIINDILDLSKVEAGKMQIEMSAVNLTEFPSVFQGYFGKTAEAKHLDFSVILHPEIPDLFYTDEMRLHQILRNLLSNAFKFTEKGEVRLEISRRQDFRSEEYTREGPVLAFDVIDTGIGIPPEKSELIFEAFQQADGSTARKFGGTGLGLSISLQLARLLRGHLSLEGRPEGGSIFTLYLPLHEEPWDPEERPAAADGHSESDEQGSADGERESRSDWNQDAGYEENSDGSTFFAGATVLIVDDDQRNLYALSQRLEGYGMRVLTAQSGFECLEKVRSTSAIDLILLDIMMPVLDGYDTLSILRDEMQLHELPIIAVSAKTMKEERQRCLAAGASDFISKPVQFRELIRIMRYYLRDRAA</sequence>
<comment type="subcellular location">
    <subcellularLocation>
        <location evidence="2">Cell membrane</location>
        <topology evidence="2">Multi-pass membrane protein</topology>
    </subcellularLocation>
</comment>
<evidence type="ECO:0000256" key="11">
    <source>
        <dbReference type="ARBA" id="ARBA00023012"/>
    </source>
</evidence>
<dbReference type="STRING" id="169760.PSTEL_13470"/>
<evidence type="ECO:0000256" key="5">
    <source>
        <dbReference type="ARBA" id="ARBA00022475"/>
    </source>
</evidence>
<dbReference type="PANTHER" id="PTHR45339">
    <property type="entry name" value="HYBRID SIGNAL TRANSDUCTION HISTIDINE KINASE J"/>
    <property type="match status" value="1"/>
</dbReference>
<keyword evidence="17" id="KW-1133">Transmembrane helix</keyword>
<feature type="domain" description="Histidine kinase" evidence="18">
    <location>
        <begin position="493"/>
        <end position="723"/>
    </location>
</feature>
<keyword evidence="10" id="KW-0067">ATP-binding</keyword>
<dbReference type="Pfam" id="PF02518">
    <property type="entry name" value="HATPase_c"/>
    <property type="match status" value="1"/>
</dbReference>
<dbReference type="SMART" id="SM00388">
    <property type="entry name" value="HisKA"/>
    <property type="match status" value="1"/>
</dbReference>
<dbReference type="Gene3D" id="3.30.565.10">
    <property type="entry name" value="Histidine kinase-like ATPase, C-terminal domain"/>
    <property type="match status" value="1"/>
</dbReference>
<dbReference type="Gene3D" id="6.10.340.10">
    <property type="match status" value="1"/>
</dbReference>
<evidence type="ECO:0000256" key="14">
    <source>
        <dbReference type="PROSITE-ProRule" id="PRU00169"/>
    </source>
</evidence>
<keyword evidence="12 17" id="KW-0472">Membrane</keyword>
<keyword evidence="22" id="KW-1185">Reference proteome</keyword>
<dbReference type="CDD" id="cd00082">
    <property type="entry name" value="HisKA"/>
    <property type="match status" value="1"/>
</dbReference>
<dbReference type="Pfam" id="PF00512">
    <property type="entry name" value="HisKA"/>
    <property type="match status" value="1"/>
</dbReference>
<dbReference type="InterPro" id="IPR003660">
    <property type="entry name" value="HAMP_dom"/>
</dbReference>
<dbReference type="InterPro" id="IPR011006">
    <property type="entry name" value="CheY-like_superfamily"/>
</dbReference>
<dbReference type="Gene3D" id="1.10.287.130">
    <property type="match status" value="1"/>
</dbReference>
<dbReference type="InterPro" id="IPR004358">
    <property type="entry name" value="Sig_transdc_His_kin-like_C"/>
</dbReference>
<dbReference type="CDD" id="cd17546">
    <property type="entry name" value="REC_hyHK_CKI1_RcsC-like"/>
    <property type="match status" value="1"/>
</dbReference>
<dbReference type="Gene3D" id="3.40.50.2300">
    <property type="match status" value="1"/>
</dbReference>
<evidence type="ECO:0000256" key="15">
    <source>
        <dbReference type="SAM" id="Coils"/>
    </source>
</evidence>
<evidence type="ECO:0000256" key="16">
    <source>
        <dbReference type="SAM" id="MobiDB-lite"/>
    </source>
</evidence>
<evidence type="ECO:0000256" key="17">
    <source>
        <dbReference type="SAM" id="Phobius"/>
    </source>
</evidence>
<dbReference type="InterPro" id="IPR036097">
    <property type="entry name" value="HisK_dim/P_sf"/>
</dbReference>
<evidence type="ECO:0000313" key="21">
    <source>
        <dbReference type="EMBL" id="AIQ63947.1"/>
    </source>
</evidence>
<dbReference type="InterPro" id="IPR003594">
    <property type="entry name" value="HATPase_dom"/>
</dbReference>
<keyword evidence="15" id="KW-0175">Coiled coil</keyword>
<dbReference type="Pfam" id="PF05227">
    <property type="entry name" value="CHASE3"/>
    <property type="match status" value="1"/>
</dbReference>
<dbReference type="InterPro" id="IPR003661">
    <property type="entry name" value="HisK_dim/P_dom"/>
</dbReference>
<keyword evidence="5" id="KW-1003">Cell membrane</keyword>
<dbReference type="InterPro" id="IPR005467">
    <property type="entry name" value="His_kinase_dom"/>
</dbReference>
<evidence type="ECO:0000256" key="7">
    <source>
        <dbReference type="ARBA" id="ARBA00022679"/>
    </source>
</evidence>
<evidence type="ECO:0000256" key="1">
    <source>
        <dbReference type="ARBA" id="ARBA00000085"/>
    </source>
</evidence>
<feature type="coiled-coil region" evidence="15">
    <location>
        <begin position="421"/>
        <end position="483"/>
    </location>
</feature>
<keyword evidence="7" id="KW-0808">Transferase</keyword>
<dbReference type="InterPro" id="IPR007891">
    <property type="entry name" value="CHASE3"/>
</dbReference>
<keyword evidence="11" id="KW-0902">Two-component regulatory system</keyword>
<accession>A0A089LSU6</accession>
<keyword evidence="17" id="KW-0812">Transmembrane</keyword>
<dbReference type="FunFam" id="3.30.565.10:FF:000010">
    <property type="entry name" value="Sensor histidine kinase RcsC"/>
    <property type="match status" value="1"/>
</dbReference>
<dbReference type="GO" id="GO:0005524">
    <property type="term" value="F:ATP binding"/>
    <property type="evidence" value="ECO:0007669"/>
    <property type="project" value="UniProtKB-KW"/>
</dbReference>
<comment type="catalytic activity">
    <reaction evidence="1">
        <text>ATP + protein L-histidine = ADP + protein N-phospho-L-histidine.</text>
        <dbReference type="EC" id="2.7.13.3"/>
    </reaction>
</comment>
<dbReference type="HOGENOM" id="CLU_000445_127_2_9"/>
<dbReference type="SUPFAM" id="SSF47384">
    <property type="entry name" value="Homodimeric domain of signal transducing histidine kinase"/>
    <property type="match status" value="1"/>
</dbReference>
<feature type="region of interest" description="Disordered" evidence="16">
    <location>
        <begin position="726"/>
        <end position="769"/>
    </location>
</feature>
<comment type="similarity">
    <text evidence="3">In the N-terminal section; belongs to the phytochrome family.</text>
</comment>
<dbReference type="Pfam" id="PF00072">
    <property type="entry name" value="Response_reg"/>
    <property type="match status" value="1"/>
</dbReference>
<dbReference type="EC" id="2.7.13.3" evidence="4"/>
<evidence type="ECO:0000256" key="3">
    <source>
        <dbReference type="ARBA" id="ARBA00006402"/>
    </source>
</evidence>
<dbReference type="KEGG" id="pste:PSTEL_13470"/>